<evidence type="ECO:0000313" key="1">
    <source>
        <dbReference type="EMBL" id="CEM08518.1"/>
    </source>
</evidence>
<proteinExistence type="predicted"/>
<sequence>MRLTEAYSDICKMLKARVEEIFPKSLYVIILDGNQKKHRKYLLSQLLYPLLGKPVYLIVRRLFYQNADITAYVV</sequence>
<dbReference type="EMBL" id="CDMZ01000176">
    <property type="protein sequence ID" value="CEM08518.1"/>
    <property type="molecule type" value="Genomic_DNA"/>
</dbReference>
<accession>A0A0G4F752</accession>
<name>A0A0G4F752_9ALVE</name>
<reference evidence="1" key="1">
    <citation type="submission" date="2014-11" db="EMBL/GenBank/DDBJ databases">
        <authorList>
            <person name="Otto D Thomas"/>
            <person name="Naeem Raeece"/>
        </authorList>
    </citation>
    <scope>NUCLEOTIDE SEQUENCE</scope>
</reference>
<dbReference type="AlphaFoldDB" id="A0A0G4F752"/>
<organism evidence="1">
    <name type="scientific">Chromera velia CCMP2878</name>
    <dbReference type="NCBI Taxonomy" id="1169474"/>
    <lineage>
        <taxon>Eukaryota</taxon>
        <taxon>Sar</taxon>
        <taxon>Alveolata</taxon>
        <taxon>Colpodellida</taxon>
        <taxon>Chromeraceae</taxon>
        <taxon>Chromera</taxon>
    </lineage>
</organism>
<dbReference type="VEuPathDB" id="CryptoDB:Cvel_2921"/>
<protein>
    <submittedName>
        <fullName evidence="1">Uncharacterized protein</fullName>
    </submittedName>
</protein>
<gene>
    <name evidence="1" type="ORF">Cvel_2921</name>
</gene>